<dbReference type="PANTHER" id="PTHR32063:SF0">
    <property type="entry name" value="SWARMING MOTILITY PROTEIN SWRC"/>
    <property type="match status" value="1"/>
</dbReference>
<dbReference type="Proteomes" id="UP000434052">
    <property type="component" value="Unassembled WGS sequence"/>
</dbReference>
<dbReference type="PRINTS" id="PR00702">
    <property type="entry name" value="ACRIFLAVINRP"/>
</dbReference>
<dbReference type="SUPFAM" id="SSF82714">
    <property type="entry name" value="Multidrug efflux transporter AcrB TolC docking domain, DN and DC subdomains"/>
    <property type="match status" value="2"/>
</dbReference>
<keyword evidence="1" id="KW-0472">Membrane</keyword>
<dbReference type="GO" id="GO:0042910">
    <property type="term" value="F:xenobiotic transmembrane transporter activity"/>
    <property type="evidence" value="ECO:0007669"/>
    <property type="project" value="TreeGrafter"/>
</dbReference>
<feature type="transmembrane region" description="Helical" evidence="1">
    <location>
        <begin position="967"/>
        <end position="986"/>
    </location>
</feature>
<feature type="transmembrane region" description="Helical" evidence="1">
    <location>
        <begin position="891"/>
        <end position="911"/>
    </location>
</feature>
<feature type="transmembrane region" description="Helical" evidence="1">
    <location>
        <begin position="12"/>
        <end position="30"/>
    </location>
</feature>
<dbReference type="RefSeq" id="WP_144306585.1">
    <property type="nucleotide sequence ID" value="NZ_QMIF01000013.1"/>
</dbReference>
<feature type="transmembrane region" description="Helical" evidence="1">
    <location>
        <begin position="865"/>
        <end position="884"/>
    </location>
</feature>
<dbReference type="InterPro" id="IPR001036">
    <property type="entry name" value="Acrflvin-R"/>
</dbReference>
<dbReference type="SUPFAM" id="SSF82866">
    <property type="entry name" value="Multidrug efflux transporter AcrB transmembrane domain"/>
    <property type="match status" value="2"/>
</dbReference>
<feature type="transmembrane region" description="Helical" evidence="1">
    <location>
        <begin position="429"/>
        <end position="449"/>
    </location>
</feature>
<feature type="transmembrane region" description="Helical" evidence="1">
    <location>
        <begin position="917"/>
        <end position="938"/>
    </location>
</feature>
<feature type="transmembrane region" description="Helical" evidence="1">
    <location>
        <begin position="461"/>
        <end position="480"/>
    </location>
</feature>
<dbReference type="PANTHER" id="PTHR32063">
    <property type="match status" value="1"/>
</dbReference>
<dbReference type="Gene3D" id="3.30.2090.10">
    <property type="entry name" value="Multidrug efflux transporter AcrB TolC docking domain, DN and DC subdomains"/>
    <property type="match status" value="2"/>
</dbReference>
<keyword evidence="1" id="KW-1133">Transmembrane helix</keyword>
<dbReference type="Gene3D" id="3.30.70.1430">
    <property type="entry name" value="Multidrug efflux transporter AcrB pore domain"/>
    <property type="match status" value="2"/>
</dbReference>
<keyword evidence="1" id="KW-0812">Transmembrane</keyword>
<feature type="transmembrane region" description="Helical" evidence="1">
    <location>
        <begin position="335"/>
        <end position="351"/>
    </location>
</feature>
<reference evidence="2 3" key="1">
    <citation type="submission" date="2018-06" db="EMBL/GenBank/DDBJ databases">
        <title>Complete genome of Desulfovibrio marinus P48SEP.</title>
        <authorList>
            <person name="Crispim J.S."/>
            <person name="Vidigal P.M.P."/>
            <person name="Silva L.C.F."/>
            <person name="Araujo L.C."/>
            <person name="Laguardia C.N."/>
            <person name="Dias R.S."/>
            <person name="Sousa M.P."/>
            <person name="Paula S.O."/>
            <person name="Silva C."/>
        </authorList>
    </citation>
    <scope>NUCLEOTIDE SEQUENCE [LARGE SCALE GENOMIC DNA]</scope>
    <source>
        <strain evidence="2 3">P48SEP</strain>
    </source>
</reference>
<dbReference type="GO" id="GO:0005886">
    <property type="term" value="C:plasma membrane"/>
    <property type="evidence" value="ECO:0007669"/>
    <property type="project" value="TreeGrafter"/>
</dbReference>
<organism evidence="2 3">
    <name type="scientific">Oceanidesulfovibrio marinus</name>
    <dbReference type="NCBI Taxonomy" id="370038"/>
    <lineage>
        <taxon>Bacteria</taxon>
        <taxon>Pseudomonadati</taxon>
        <taxon>Thermodesulfobacteriota</taxon>
        <taxon>Desulfovibrionia</taxon>
        <taxon>Desulfovibrionales</taxon>
        <taxon>Desulfovibrionaceae</taxon>
        <taxon>Oceanidesulfovibrio</taxon>
    </lineage>
</organism>
<feature type="transmembrane region" description="Helical" evidence="1">
    <location>
        <begin position="532"/>
        <end position="552"/>
    </location>
</feature>
<dbReference type="Gene3D" id="3.30.70.1320">
    <property type="entry name" value="Multidrug efflux transporter AcrB pore domain like"/>
    <property type="match status" value="1"/>
</dbReference>
<proteinExistence type="predicted"/>
<evidence type="ECO:0000256" key="1">
    <source>
        <dbReference type="SAM" id="Phobius"/>
    </source>
</evidence>
<dbReference type="Pfam" id="PF00873">
    <property type="entry name" value="ACR_tran"/>
    <property type="match status" value="1"/>
</dbReference>
<accession>A0A6P1ZG61</accession>
<feature type="transmembrane region" description="Helical" evidence="1">
    <location>
        <begin position="998"/>
        <end position="1021"/>
    </location>
</feature>
<feature type="transmembrane region" description="Helical" evidence="1">
    <location>
        <begin position="384"/>
        <end position="408"/>
    </location>
</feature>
<dbReference type="SUPFAM" id="SSF82693">
    <property type="entry name" value="Multidrug efflux transporter AcrB pore domain, PN1, PN2, PC1 and PC2 subdomains"/>
    <property type="match status" value="3"/>
</dbReference>
<evidence type="ECO:0000313" key="2">
    <source>
        <dbReference type="EMBL" id="TVM31901.1"/>
    </source>
</evidence>
<feature type="transmembrane region" description="Helical" evidence="1">
    <location>
        <begin position="358"/>
        <end position="378"/>
    </location>
</feature>
<dbReference type="AlphaFoldDB" id="A0A6P1ZG61"/>
<evidence type="ECO:0000313" key="3">
    <source>
        <dbReference type="Proteomes" id="UP000434052"/>
    </source>
</evidence>
<sequence>MTRLASFSVGRPVFTTMATLIVVILGAVSLSRLPIDLMPDITYPTLSIRTEYENAGSQEVETLITEPIEQAIAAVPGVEEISSASMEGQSDVRVSFVWGTDLDAAANDLRDRLDRVIPNLPEDADRPMLRKFDLASAPVLILAASSKLDPVQMQDILENQVRYRIERVPGVAALNIWGGLDREIHVGLVPERLKALDIPLDTIITRIKASNLNLPAGVLETPTLELSIRTPGEYANLDELAATVIAVRRGAVVRLRDIAEIEDSWERVTRLVRVNGEPGVRLSVNKQSGTNTVEVVSRVLEELENINRDIPQIRLRSIIDTSTYIKNSIANVSNSLLYGGIFAVLVLLFFLRNVRSTLVVAAAIPISIIATFMLIYFGGFTLNIMTLGGLALGVGMLVDNAIVVLENIYRLREEGMSRKAAAIQGASEVSGAIVASTLTTLVVFLPMIFIRGMAGIMFKQLAYVVSFSLLCSLGVALTLVPMLASSVVAHAGPAGAAHWNILKRASAAIGRLLAGLESSYKSLLHGCLRHRGLTVALAMLLLAGSIALIPLIGSEMMPRADEGEVRIYVEMEVGTKLDRLDEAVRPIEAIVRKEVPEAQNVITLLGSSGWRNLGSHAGQIRISLKPQKERSRTSHEIADGLRAKLAGIPGVTTRVRSRQELFVMRMVSTEGSDSLEVLVRGYDLETADALAQEVKRAMLKVRGVTDADIERESGAPERLIHVDRSKAESMGVDVSQVANVLQTSLSGTQAGNFREGGDEYAILVKLKDAEHISLDSVLDLTVTNDQGQPVVLRNLVSVESDTGPVRIDRKDQERIITLDGDISGVDLGTVIRDLRKELEEVPVPQGFSLDISGDYEEQQKAFRELGLTFVLALVLVYMVMACLYESLRDPFVVMFSVPLAIIGVSLMLFLTHTTFNMQSYIGCIMLGGILVNNAILLVDQTNQLRKDEGMAISLAIEEAGRRRLRPILMTAMTTIFGLLPLALGIGEGGEAQAPMARAVIGGLASSTLITLVVVPVMYSFIARKDRATPAAGEDAVEGGSGEIGHRE</sequence>
<gene>
    <name evidence="2" type="ORF">DQK91_16995</name>
</gene>
<protein>
    <submittedName>
        <fullName evidence="2">AcrB/AcrD/AcrF family protein</fullName>
    </submittedName>
</protein>
<comment type="caution">
    <text evidence="2">The sequence shown here is derived from an EMBL/GenBank/DDBJ whole genome shotgun (WGS) entry which is preliminary data.</text>
</comment>
<name>A0A6P1ZG61_9BACT</name>
<dbReference type="InterPro" id="IPR027463">
    <property type="entry name" value="AcrB_DN_DC_subdom"/>
</dbReference>
<dbReference type="EMBL" id="QMIF01000013">
    <property type="protein sequence ID" value="TVM31901.1"/>
    <property type="molecule type" value="Genomic_DNA"/>
</dbReference>
<dbReference type="Gene3D" id="3.30.70.1440">
    <property type="entry name" value="Multidrug efflux transporter AcrB pore domain"/>
    <property type="match status" value="1"/>
</dbReference>
<dbReference type="Gene3D" id="1.20.1640.10">
    <property type="entry name" value="Multidrug efflux transporter AcrB transmembrane domain"/>
    <property type="match status" value="2"/>
</dbReference>
<dbReference type="OrthoDB" id="9759330at2"/>